<sequence>MSLTRSRGPEPAATSSEAVLLRPPGRVLRDDVVAQVTALAQAGSLDAGNGDVLDGWLEGLRGTRRTQILAERTERVAAAQRDVIRLEGAEVVAEQRAEATTAELQHTERMIAVLEKRIVDPAETEPGERRERRRRPRPTLDPLEGLVRTSYARAVLYVMLLCATAGDVATFYVVLATQFRDAGELVITALTTAFAVTSVGLMHAVGRTLKDLREARGGLGRPALALLVTGWLTLGGVAFAFRLDAESASAGATSAFGVPDPAADSQHALLSALLLAGLYFASGVLAFYTGFSEHQPRMSTYTALRQKLLEQHEEAARRTEALSDVRQQLARARDEIDRAGQWVDDALAATDAEVIELKELVRVEVARHLGMPEATNGLTTGRRAGGPEEPPPPSVPEPRTGDDEQEPHTGPSGSTSHHAGPLIRIPRDAFPFLAPRSANGHGSSDGTP</sequence>
<feature type="region of interest" description="Disordered" evidence="1">
    <location>
        <begin position="372"/>
        <end position="448"/>
    </location>
</feature>
<dbReference type="Proteomes" id="UP000198680">
    <property type="component" value="Unassembled WGS sequence"/>
</dbReference>
<accession>A0A1G9R439</accession>
<feature type="transmembrane region" description="Helical" evidence="2">
    <location>
        <begin position="185"/>
        <end position="206"/>
    </location>
</feature>
<reference evidence="4" key="1">
    <citation type="submission" date="2016-10" db="EMBL/GenBank/DDBJ databases">
        <authorList>
            <person name="Varghese N."/>
            <person name="Submissions S."/>
        </authorList>
    </citation>
    <scope>NUCLEOTIDE SEQUENCE [LARGE SCALE GENOMIC DNA]</scope>
    <source>
        <strain evidence="4">DSM 45419</strain>
    </source>
</reference>
<feature type="transmembrane region" description="Helical" evidence="2">
    <location>
        <begin position="218"/>
        <end position="241"/>
    </location>
</feature>
<keyword evidence="2" id="KW-0472">Membrane</keyword>
<protein>
    <submittedName>
        <fullName evidence="3">Uncharacterized protein</fullName>
    </submittedName>
</protein>
<evidence type="ECO:0000313" key="4">
    <source>
        <dbReference type="Proteomes" id="UP000198680"/>
    </source>
</evidence>
<name>A0A1G9R439_9ACTN</name>
<evidence type="ECO:0000256" key="1">
    <source>
        <dbReference type="SAM" id="MobiDB-lite"/>
    </source>
</evidence>
<proteinExistence type="predicted"/>
<feature type="region of interest" description="Disordered" evidence="1">
    <location>
        <begin position="122"/>
        <end position="141"/>
    </location>
</feature>
<dbReference type="OrthoDB" id="5181039at2"/>
<evidence type="ECO:0000256" key="2">
    <source>
        <dbReference type="SAM" id="Phobius"/>
    </source>
</evidence>
<organism evidence="3 4">
    <name type="scientific">Geodermatophilus siccatus</name>
    <dbReference type="NCBI Taxonomy" id="1137991"/>
    <lineage>
        <taxon>Bacteria</taxon>
        <taxon>Bacillati</taxon>
        <taxon>Actinomycetota</taxon>
        <taxon>Actinomycetes</taxon>
        <taxon>Geodermatophilales</taxon>
        <taxon>Geodermatophilaceae</taxon>
        <taxon>Geodermatophilus</taxon>
    </lineage>
</organism>
<keyword evidence="2" id="KW-1133">Transmembrane helix</keyword>
<gene>
    <name evidence="3" type="ORF">SAMN05660642_01765</name>
</gene>
<dbReference type="STRING" id="1137991.SAMN05660642_01765"/>
<feature type="transmembrane region" description="Helical" evidence="2">
    <location>
        <begin position="154"/>
        <end position="179"/>
    </location>
</feature>
<evidence type="ECO:0000313" key="3">
    <source>
        <dbReference type="EMBL" id="SDM17998.1"/>
    </source>
</evidence>
<dbReference type="AlphaFoldDB" id="A0A1G9R439"/>
<dbReference type="RefSeq" id="WP_091216597.1">
    <property type="nucleotide sequence ID" value="NZ_FNHE01000004.1"/>
</dbReference>
<keyword evidence="2" id="KW-0812">Transmembrane</keyword>
<dbReference type="EMBL" id="FNHE01000004">
    <property type="protein sequence ID" value="SDM17998.1"/>
    <property type="molecule type" value="Genomic_DNA"/>
</dbReference>
<feature type="transmembrane region" description="Helical" evidence="2">
    <location>
        <begin position="268"/>
        <end position="288"/>
    </location>
</feature>
<keyword evidence="4" id="KW-1185">Reference proteome</keyword>